<dbReference type="GO" id="GO:0005829">
    <property type="term" value="C:cytosol"/>
    <property type="evidence" value="ECO:0007669"/>
    <property type="project" value="TreeGrafter"/>
</dbReference>
<evidence type="ECO:0000256" key="7">
    <source>
        <dbReference type="ARBA" id="ARBA00023004"/>
    </source>
</evidence>
<dbReference type="Pfam" id="PF24877">
    <property type="entry name" value="ILV_EDD_C"/>
    <property type="match status" value="1"/>
</dbReference>
<evidence type="ECO:0000259" key="16">
    <source>
        <dbReference type="Pfam" id="PF00920"/>
    </source>
</evidence>
<dbReference type="Gene3D" id="3.50.30.80">
    <property type="entry name" value="IlvD/EDD C-terminal domain-like"/>
    <property type="match status" value="1"/>
</dbReference>
<keyword evidence="9 15" id="KW-0456">Lyase</keyword>
<dbReference type="AlphaFoldDB" id="A0AAU9DYN6"/>
<dbReference type="GO" id="GO:0004160">
    <property type="term" value="F:dihydroxy-acid dehydratase activity"/>
    <property type="evidence" value="ECO:0007669"/>
    <property type="project" value="UniProtKB-UniRule"/>
</dbReference>
<feature type="domain" description="Dihydroxy-acid/6-phosphogluconate dehydratase C-terminal" evidence="17">
    <location>
        <begin position="359"/>
        <end position="549"/>
    </location>
</feature>
<reference evidence="18 19" key="1">
    <citation type="submission" date="2022-11" db="EMBL/GenBank/DDBJ databases">
        <title>Haliovirga abyssi gen. nov., sp. nov., a mesophilic fermentative bacterium isolated from the Iheya North hydrothermal field and the proposal of Haliovirgaceae fam. nov.</title>
        <authorList>
            <person name="Miyazaki U."/>
            <person name="Tame A."/>
            <person name="Miyazaki J."/>
            <person name="Takai K."/>
            <person name="Sawayama S."/>
            <person name="Kitajima M."/>
            <person name="Okamoto A."/>
            <person name="Nakagawa S."/>
        </authorList>
    </citation>
    <scope>NUCLEOTIDE SEQUENCE [LARGE SCALE GENOMIC DNA]</scope>
    <source>
        <strain evidence="18 19">IC12</strain>
    </source>
</reference>
<evidence type="ECO:0000313" key="19">
    <source>
        <dbReference type="Proteomes" id="UP001321582"/>
    </source>
</evidence>
<comment type="function">
    <text evidence="15">Functions in the biosynthesis of branched-chain amino acids. Catalyzes the dehydration of (2R,3R)-2,3-dihydroxy-3-methylpentanoate (2,3-dihydroxy-3-methylvalerate) into 2-oxo-3-methylpentanoate (2-oxo-3-methylvalerate) and of (2R)-2,3-dihydroxy-3-methylbutanoate (2,3-dihydroxyisovalerate) into 2-oxo-3-methylbutanoate (2-oxoisovalerate), the penultimate precursor to L-isoleucine and L-valine, respectively.</text>
</comment>
<dbReference type="NCBIfam" id="NF002068">
    <property type="entry name" value="PRK00911.1"/>
    <property type="match status" value="1"/>
</dbReference>
<dbReference type="SUPFAM" id="SSF52016">
    <property type="entry name" value="LeuD/IlvD-like"/>
    <property type="match status" value="1"/>
</dbReference>
<keyword evidence="8 15" id="KW-0411">Iron-sulfur</keyword>
<comment type="similarity">
    <text evidence="2 15">Belongs to the IlvD/Edd family.</text>
</comment>
<dbReference type="EMBL" id="AP027059">
    <property type="protein sequence ID" value="BDU50570.1"/>
    <property type="molecule type" value="Genomic_DNA"/>
</dbReference>
<dbReference type="Proteomes" id="UP001321582">
    <property type="component" value="Chromosome"/>
</dbReference>
<accession>A0AAU9DYN6</accession>
<dbReference type="PROSITE" id="PS00887">
    <property type="entry name" value="ILVD_EDD_2"/>
    <property type="match status" value="1"/>
</dbReference>
<comment type="catalytic activity">
    <reaction evidence="11">
        <text>(2R)-2,3-dihydroxy-3-methylbutanoate = 3-methyl-2-oxobutanoate + H2O</text>
        <dbReference type="Rhea" id="RHEA:24809"/>
        <dbReference type="ChEBI" id="CHEBI:11851"/>
        <dbReference type="ChEBI" id="CHEBI:15377"/>
        <dbReference type="ChEBI" id="CHEBI:49072"/>
        <dbReference type="EC" id="4.2.1.9"/>
    </reaction>
    <physiologicalReaction direction="left-to-right" evidence="11">
        <dbReference type="Rhea" id="RHEA:24810"/>
    </physiologicalReaction>
</comment>
<dbReference type="GO" id="GO:0009099">
    <property type="term" value="P:L-valine biosynthetic process"/>
    <property type="evidence" value="ECO:0007669"/>
    <property type="project" value="UniProtKB-UniRule"/>
</dbReference>
<dbReference type="InterPro" id="IPR042096">
    <property type="entry name" value="Dihydro-acid_dehy_C"/>
</dbReference>
<comment type="catalytic activity">
    <reaction evidence="15">
        <text>(2R,3R)-2,3-dihydroxy-3-methylpentanoate = (S)-3-methyl-2-oxopentanoate + H2O</text>
        <dbReference type="Rhea" id="RHEA:27694"/>
        <dbReference type="ChEBI" id="CHEBI:15377"/>
        <dbReference type="ChEBI" id="CHEBI:35146"/>
        <dbReference type="ChEBI" id="CHEBI:49258"/>
        <dbReference type="EC" id="4.2.1.9"/>
    </reaction>
</comment>
<sequence length="553" mass="59111">MRSDAMKKGVKRAPHRSLLKALGLTNDEIKRPIIGIAGSFNEIIPGHMHLRTIMEAVKAGVRLAGGVPMEFNTIGVCDGLAMNHDGMKASLPTREIIADSIEATGIGMPFDGIVFIPNCDKIVPGMLIGAARLNVPSIFVSGGAMLAGRVNNKKIGLSNVFEDVGKYENGKITDTELEEVENNACPTCGSCSGMYTANTMNCLTEALGMGMPGNGTIPAVYSERIRLAKEVGMQILNLVKEDIRPKDIMTRAAFLNAVAVDMALGGSTNTALHLTAIANYTGVEFSLDDFEVMSHKVPHLCLLSPAGPDFMEDLYHAGGVTAVMKELAENGVLNTTAMTVALKTQAELIENARIKNERVIRKFNAPVHKTGGLAILKGNLAKDGSVVKEGAVSKEMLVHSGPAKVYNSEEDAVDAILHKEIEKGDVIVIRYEGPKGGPGMREMLTPTSSIAGMGLDKDVALITDGRFSGATRGASIGHISPEAAEGGVIAAVENGDIIEIDIPNRKISLKVDDKIIKERLKKLPKFKVETEYSFLKRYSENVTSADKGAVFKK</sequence>
<organism evidence="18 19">
    <name type="scientific">Haliovirga abyssi</name>
    <dbReference type="NCBI Taxonomy" id="2996794"/>
    <lineage>
        <taxon>Bacteria</taxon>
        <taxon>Fusobacteriati</taxon>
        <taxon>Fusobacteriota</taxon>
        <taxon>Fusobacteriia</taxon>
        <taxon>Fusobacteriales</taxon>
        <taxon>Haliovirgaceae</taxon>
        <taxon>Haliovirga</taxon>
    </lineage>
</organism>
<dbReference type="PROSITE" id="PS00886">
    <property type="entry name" value="ILVD_EDD_1"/>
    <property type="match status" value="1"/>
</dbReference>
<feature type="binding site" description="via carbamate group" evidence="15">
    <location>
        <position position="121"/>
    </location>
    <ligand>
        <name>Mg(2+)</name>
        <dbReference type="ChEBI" id="CHEBI:18420"/>
    </ligand>
</feature>
<keyword evidence="5 15" id="KW-0479">Metal-binding</keyword>
<dbReference type="SUPFAM" id="SSF143975">
    <property type="entry name" value="IlvD/EDD N-terminal domain-like"/>
    <property type="match status" value="1"/>
</dbReference>
<dbReference type="InterPro" id="IPR020558">
    <property type="entry name" value="DiOHA_6PGluconate_deHydtase_CS"/>
</dbReference>
<evidence type="ECO:0000256" key="14">
    <source>
        <dbReference type="ARBA" id="ARBA00029490"/>
    </source>
</evidence>
<feature type="active site" description="Proton acceptor" evidence="15">
    <location>
        <position position="468"/>
    </location>
</feature>
<dbReference type="KEGG" id="haby:HLVA_11390"/>
<dbReference type="GO" id="GO:0009097">
    <property type="term" value="P:isoleucine biosynthetic process"/>
    <property type="evidence" value="ECO:0007669"/>
    <property type="project" value="UniProtKB-UniRule"/>
</dbReference>
<evidence type="ECO:0000259" key="17">
    <source>
        <dbReference type="Pfam" id="PF24877"/>
    </source>
</evidence>
<dbReference type="InterPro" id="IPR000581">
    <property type="entry name" value="ILV_EDD_N"/>
</dbReference>
<gene>
    <name evidence="15 18" type="primary">ilvD</name>
    <name evidence="18" type="ORF">HLVA_11390</name>
</gene>
<feature type="modified residue" description="N6-carboxylysine" evidence="15">
    <location>
        <position position="121"/>
    </location>
</feature>
<dbReference type="InterPro" id="IPR056740">
    <property type="entry name" value="ILV_EDD_C"/>
</dbReference>
<comment type="cofactor">
    <cofactor evidence="1 15">
        <name>Mg(2+)</name>
        <dbReference type="ChEBI" id="CHEBI:18420"/>
    </cofactor>
</comment>
<dbReference type="HAMAP" id="MF_00012">
    <property type="entry name" value="IlvD"/>
    <property type="match status" value="1"/>
</dbReference>
<evidence type="ECO:0000256" key="5">
    <source>
        <dbReference type="ARBA" id="ARBA00022723"/>
    </source>
</evidence>
<dbReference type="Pfam" id="PF00920">
    <property type="entry name" value="ILVD_EDD_N"/>
    <property type="match status" value="1"/>
</dbReference>
<protein>
    <recommendedName>
        <fullName evidence="14 15">Dihydroxy-acid dehydratase</fullName>
        <shortName evidence="15">DAD</shortName>
        <ecNumber evidence="14 15">4.2.1.9</ecNumber>
    </recommendedName>
</protein>
<feature type="domain" description="Dihydroxy-acid/6-phosphogluconate dehydratase N-terminal" evidence="16">
    <location>
        <begin position="31"/>
        <end position="347"/>
    </location>
</feature>
<keyword evidence="19" id="KW-1185">Reference proteome</keyword>
<keyword evidence="4 15" id="KW-0001">2Fe-2S</keyword>
<comment type="subunit">
    <text evidence="15">Homodimer.</text>
</comment>
<dbReference type="RefSeq" id="WP_307903434.1">
    <property type="nucleotide sequence ID" value="NZ_AP027059.1"/>
</dbReference>
<feature type="binding site" evidence="15">
    <location>
        <position position="442"/>
    </location>
    <ligand>
        <name>Mg(2+)</name>
        <dbReference type="ChEBI" id="CHEBI:18420"/>
    </ligand>
</feature>
<evidence type="ECO:0000256" key="8">
    <source>
        <dbReference type="ARBA" id="ARBA00023014"/>
    </source>
</evidence>
<keyword evidence="3 15" id="KW-0028">Amino-acid biosynthesis</keyword>
<dbReference type="EC" id="4.2.1.9" evidence="14 15"/>
<dbReference type="InterPro" id="IPR037237">
    <property type="entry name" value="IlvD/EDD_N"/>
</dbReference>
<feature type="binding site" evidence="15">
    <location>
        <position position="78"/>
    </location>
    <ligand>
        <name>Mg(2+)</name>
        <dbReference type="ChEBI" id="CHEBI:18420"/>
    </ligand>
</feature>
<evidence type="ECO:0000256" key="6">
    <source>
        <dbReference type="ARBA" id="ARBA00022842"/>
    </source>
</evidence>
<dbReference type="GO" id="GO:0000287">
    <property type="term" value="F:magnesium ion binding"/>
    <property type="evidence" value="ECO:0007669"/>
    <property type="project" value="UniProtKB-UniRule"/>
</dbReference>
<dbReference type="InterPro" id="IPR004404">
    <property type="entry name" value="DihydroxyA_deHydtase"/>
</dbReference>
<dbReference type="PANTHER" id="PTHR43661:SF3">
    <property type="entry name" value="D-XYLONATE DEHYDRATASE YAGF-RELATED"/>
    <property type="match status" value="1"/>
</dbReference>
<name>A0AAU9DYN6_9FUSO</name>
<evidence type="ECO:0000313" key="18">
    <source>
        <dbReference type="EMBL" id="BDU50570.1"/>
    </source>
</evidence>
<feature type="binding site" evidence="15">
    <location>
        <position position="120"/>
    </location>
    <ligand>
        <name>Mg(2+)</name>
        <dbReference type="ChEBI" id="CHEBI:18420"/>
    </ligand>
</feature>
<keyword evidence="7 15" id="KW-0408">Iron</keyword>
<dbReference type="GO" id="GO:0051537">
    <property type="term" value="F:2 iron, 2 sulfur cluster binding"/>
    <property type="evidence" value="ECO:0007669"/>
    <property type="project" value="UniProtKB-UniRule"/>
</dbReference>
<evidence type="ECO:0000256" key="10">
    <source>
        <dbReference type="ARBA" id="ARBA00023304"/>
    </source>
</evidence>
<evidence type="ECO:0000256" key="4">
    <source>
        <dbReference type="ARBA" id="ARBA00022714"/>
    </source>
</evidence>
<evidence type="ECO:0000256" key="9">
    <source>
        <dbReference type="ARBA" id="ARBA00023239"/>
    </source>
</evidence>
<evidence type="ECO:0000256" key="3">
    <source>
        <dbReference type="ARBA" id="ARBA00022605"/>
    </source>
</evidence>
<dbReference type="PANTHER" id="PTHR43661">
    <property type="entry name" value="D-XYLONATE DEHYDRATASE"/>
    <property type="match status" value="1"/>
</dbReference>
<comment type="pathway">
    <text evidence="12 15">Amino-acid biosynthesis; L-valine biosynthesis; L-valine from pyruvate: step 3/4.</text>
</comment>
<comment type="pathway">
    <text evidence="13 15">Amino-acid biosynthesis; L-isoleucine biosynthesis; L-isoleucine from 2-oxobutanoate: step 3/4.</text>
</comment>
<evidence type="ECO:0000256" key="12">
    <source>
        <dbReference type="ARBA" id="ARBA00029436"/>
    </source>
</evidence>
<comment type="cofactor">
    <cofactor evidence="15">
        <name>[2Fe-2S] cluster</name>
        <dbReference type="ChEBI" id="CHEBI:190135"/>
    </cofactor>
    <text evidence="15">Binds 1 [2Fe-2S] cluster per subunit. This cluster acts as a Lewis acid cofactor.</text>
</comment>
<evidence type="ECO:0000256" key="13">
    <source>
        <dbReference type="ARBA" id="ARBA00029437"/>
    </source>
</evidence>
<evidence type="ECO:0000256" key="1">
    <source>
        <dbReference type="ARBA" id="ARBA00001946"/>
    </source>
</evidence>
<evidence type="ECO:0000256" key="15">
    <source>
        <dbReference type="HAMAP-Rule" id="MF_00012"/>
    </source>
</evidence>
<dbReference type="NCBIfam" id="TIGR00110">
    <property type="entry name" value="ilvD"/>
    <property type="match status" value="1"/>
</dbReference>
<keyword evidence="6 15" id="KW-0460">Magnesium</keyword>
<dbReference type="FunFam" id="3.50.30.80:FF:000001">
    <property type="entry name" value="Dihydroxy-acid dehydratase"/>
    <property type="match status" value="1"/>
</dbReference>
<comment type="caution">
    <text evidence="15">Lacks conserved residue(s) required for the propagation of feature annotation.</text>
</comment>
<evidence type="ECO:0000256" key="11">
    <source>
        <dbReference type="ARBA" id="ARBA00029304"/>
    </source>
</evidence>
<proteinExistence type="inferred from homology"/>
<keyword evidence="10 15" id="KW-0100">Branched-chain amino acid biosynthesis</keyword>
<evidence type="ECO:0000256" key="2">
    <source>
        <dbReference type="ARBA" id="ARBA00006486"/>
    </source>
</evidence>